<dbReference type="OrthoDB" id="1928974at2759"/>
<comment type="caution">
    <text evidence="1">The sequence shown here is derived from an EMBL/GenBank/DDBJ whole genome shotgun (WGS) entry which is preliminary data.</text>
</comment>
<dbReference type="EMBL" id="PGGS01000353">
    <property type="protein sequence ID" value="PNH04870.1"/>
    <property type="molecule type" value="Genomic_DNA"/>
</dbReference>
<dbReference type="Proteomes" id="UP000236333">
    <property type="component" value="Unassembled WGS sequence"/>
</dbReference>
<accession>A0A2J7ZX68</accession>
<name>A0A2J7ZX68_9CHLO</name>
<protein>
    <submittedName>
        <fullName evidence="1">Uncharacterized protein</fullName>
    </submittedName>
</protein>
<dbReference type="AlphaFoldDB" id="A0A2J7ZX68"/>
<sequence length="58" mass="6532">MPSFLSDFRPAESRSQLPVFRPAASFSCEQQDRVLSEVEQQFMAGLRRKDGRTTGLGI</sequence>
<evidence type="ECO:0000313" key="1">
    <source>
        <dbReference type="EMBL" id="PNH04870.1"/>
    </source>
</evidence>
<keyword evidence="2" id="KW-1185">Reference proteome</keyword>
<evidence type="ECO:0000313" key="2">
    <source>
        <dbReference type="Proteomes" id="UP000236333"/>
    </source>
</evidence>
<reference evidence="1 2" key="1">
    <citation type="journal article" date="2017" name="Mol. Biol. Evol.">
        <title>The 4-celled Tetrabaena socialis nuclear genome reveals the essential components for genetic control of cell number at the origin of multicellularity in the volvocine lineage.</title>
        <authorList>
            <person name="Featherston J."/>
            <person name="Arakaki Y."/>
            <person name="Hanschen E.R."/>
            <person name="Ferris P.J."/>
            <person name="Michod R.E."/>
            <person name="Olson B.J.S.C."/>
            <person name="Nozaki H."/>
            <person name="Durand P.M."/>
        </authorList>
    </citation>
    <scope>NUCLEOTIDE SEQUENCE [LARGE SCALE GENOMIC DNA]</scope>
    <source>
        <strain evidence="1 2">NIES-571</strain>
    </source>
</reference>
<organism evidence="1 2">
    <name type="scientific">Tetrabaena socialis</name>
    <dbReference type="NCBI Taxonomy" id="47790"/>
    <lineage>
        <taxon>Eukaryota</taxon>
        <taxon>Viridiplantae</taxon>
        <taxon>Chlorophyta</taxon>
        <taxon>core chlorophytes</taxon>
        <taxon>Chlorophyceae</taxon>
        <taxon>CS clade</taxon>
        <taxon>Chlamydomonadales</taxon>
        <taxon>Tetrabaenaceae</taxon>
        <taxon>Tetrabaena</taxon>
    </lineage>
</organism>
<gene>
    <name evidence="1" type="ORF">TSOC_008950</name>
</gene>
<proteinExistence type="predicted"/>